<feature type="region of interest" description="Disordered" evidence="1">
    <location>
        <begin position="155"/>
        <end position="175"/>
    </location>
</feature>
<dbReference type="Proteomes" id="UP000824120">
    <property type="component" value="Chromosome 10"/>
</dbReference>
<reference evidence="2 3" key="1">
    <citation type="submission" date="2020-09" db="EMBL/GenBank/DDBJ databases">
        <title>De no assembly of potato wild relative species, Solanum commersonii.</title>
        <authorList>
            <person name="Cho K."/>
        </authorList>
    </citation>
    <scope>NUCLEOTIDE SEQUENCE [LARGE SCALE GENOMIC DNA]</scope>
    <source>
        <strain evidence="2">LZ3.2</strain>
        <tissue evidence="2">Leaf</tissue>
    </source>
</reference>
<dbReference type="EMBL" id="JACXVP010000010">
    <property type="protein sequence ID" value="KAG5582102.1"/>
    <property type="molecule type" value="Genomic_DNA"/>
</dbReference>
<proteinExistence type="predicted"/>
<organism evidence="2 3">
    <name type="scientific">Solanum commersonii</name>
    <name type="common">Commerson's wild potato</name>
    <name type="synonym">Commerson's nightshade</name>
    <dbReference type="NCBI Taxonomy" id="4109"/>
    <lineage>
        <taxon>Eukaryota</taxon>
        <taxon>Viridiplantae</taxon>
        <taxon>Streptophyta</taxon>
        <taxon>Embryophyta</taxon>
        <taxon>Tracheophyta</taxon>
        <taxon>Spermatophyta</taxon>
        <taxon>Magnoliopsida</taxon>
        <taxon>eudicotyledons</taxon>
        <taxon>Gunneridae</taxon>
        <taxon>Pentapetalae</taxon>
        <taxon>asterids</taxon>
        <taxon>lamiids</taxon>
        <taxon>Solanales</taxon>
        <taxon>Solanaceae</taxon>
        <taxon>Solanoideae</taxon>
        <taxon>Solaneae</taxon>
        <taxon>Solanum</taxon>
    </lineage>
</organism>
<evidence type="ECO:0000256" key="1">
    <source>
        <dbReference type="SAM" id="MobiDB-lite"/>
    </source>
</evidence>
<gene>
    <name evidence="2" type="ORF">H5410_052729</name>
</gene>
<evidence type="ECO:0000313" key="3">
    <source>
        <dbReference type="Proteomes" id="UP000824120"/>
    </source>
</evidence>
<sequence length="175" mass="20553">MKWLWRYNETLWKELIQHKQGQAKQWCTNIVTDTFGVGVWRIIRAFWSALTFEGEIWSPQGWNLAFRRLLNDWEIARVADLLTIISGFLGFNMETPPGWTVLSSQHAVNAKEYKLTNFKNRKILKVLSNIAFDPDSESFWLKMWHQTLGGRTSVQQKESYKSVPDHAKRSRNHGI</sequence>
<protein>
    <submittedName>
        <fullName evidence="2">Uncharacterized protein</fullName>
    </submittedName>
</protein>
<dbReference type="OrthoDB" id="1210636at2759"/>
<dbReference type="AlphaFoldDB" id="A0A9J5X4F2"/>
<feature type="compositionally biased region" description="Basic and acidic residues" evidence="1">
    <location>
        <begin position="158"/>
        <end position="167"/>
    </location>
</feature>
<comment type="caution">
    <text evidence="2">The sequence shown here is derived from an EMBL/GenBank/DDBJ whole genome shotgun (WGS) entry which is preliminary data.</text>
</comment>
<accession>A0A9J5X4F2</accession>
<evidence type="ECO:0000313" key="2">
    <source>
        <dbReference type="EMBL" id="KAG5582102.1"/>
    </source>
</evidence>
<name>A0A9J5X4F2_SOLCO</name>
<keyword evidence="3" id="KW-1185">Reference proteome</keyword>